<accession>A0ABV0ETP0</accession>
<dbReference type="Pfam" id="PF18953">
    <property type="entry name" value="SAP_new25"/>
    <property type="match status" value="1"/>
</dbReference>
<reference evidence="2 3" key="2">
    <citation type="submission" date="2024-02" db="EMBL/GenBank/DDBJ databases">
        <title>The Genome Sequence of Enterococcus sp. DIV0159.</title>
        <authorList>
            <person name="Earl A."/>
            <person name="Manson A."/>
            <person name="Gilmore M."/>
            <person name="Sanders J."/>
            <person name="Shea T."/>
            <person name="Howe W."/>
            <person name="Livny J."/>
            <person name="Cuomo C."/>
            <person name="Neafsey D."/>
            <person name="Birren B."/>
        </authorList>
    </citation>
    <scope>NUCLEOTIDE SEQUENCE [LARGE SCALE GENOMIC DNA]</scope>
    <source>
        <strain evidence="2 3">665A</strain>
    </source>
</reference>
<keyword evidence="3" id="KW-1185">Reference proteome</keyword>
<evidence type="ECO:0000313" key="2">
    <source>
        <dbReference type="EMBL" id="MEO1772011.1"/>
    </source>
</evidence>
<evidence type="ECO:0000313" key="3">
    <source>
        <dbReference type="Proteomes" id="UP000664357"/>
    </source>
</evidence>
<dbReference type="InterPro" id="IPR045492">
    <property type="entry name" value="DUF6434"/>
</dbReference>
<evidence type="ECO:0000259" key="1">
    <source>
        <dbReference type="Pfam" id="PF20026"/>
    </source>
</evidence>
<name>A0ABV0ETP0_9ENTE</name>
<dbReference type="RefSeq" id="WP_207704755.1">
    <property type="nucleotide sequence ID" value="NZ_JAFREL020000003.1"/>
</dbReference>
<sequence length="193" mass="22801">MERPTLSSQLSTEQFRQYYYLKEELISFCQQEQLQATGNKQELNDRIAHYLTTGQKQTIHRKRKKSLRTNTITLEEPIEEDFVCSEIHRAFFKEHLGQQFSFNVAFQKWLKESAGKTYQEALNAYQEILLLKKKQPTIIGQQFEYNTYIRAFFADNPGSKLPEAIACWKYKKSLPGSNSYQPQDLEALKERRE</sequence>
<organism evidence="2 3">
    <name type="scientific">Candidatus Enterococcus ferrettii</name>
    <dbReference type="NCBI Taxonomy" id="2815324"/>
    <lineage>
        <taxon>Bacteria</taxon>
        <taxon>Bacillati</taxon>
        <taxon>Bacillota</taxon>
        <taxon>Bacilli</taxon>
        <taxon>Lactobacillales</taxon>
        <taxon>Enterococcaceae</taxon>
        <taxon>Enterococcus</taxon>
    </lineage>
</organism>
<proteinExistence type="predicted"/>
<comment type="caution">
    <text evidence="2">The sequence shown here is derived from an EMBL/GenBank/DDBJ whole genome shotgun (WGS) entry which is preliminary data.</text>
</comment>
<reference evidence="2 3" key="1">
    <citation type="submission" date="2021-03" db="EMBL/GenBank/DDBJ databases">
        <authorList>
            <person name="Gilmore M.S."/>
            <person name="Schwartzman J."/>
            <person name="Van Tyne D."/>
            <person name="Martin M."/>
            <person name="Earl A.M."/>
            <person name="Manson A.L."/>
            <person name="Straub T."/>
            <person name="Salamzade R."/>
            <person name="Saavedra J."/>
            <person name="Lebreton F."/>
            <person name="Prichula J."/>
            <person name="Schaufler K."/>
            <person name="Gaca A."/>
            <person name="Sgardioli B."/>
            <person name="Wagenaar J."/>
            <person name="Strong T."/>
        </authorList>
    </citation>
    <scope>NUCLEOTIDE SEQUENCE [LARGE SCALE GENOMIC DNA]</scope>
    <source>
        <strain evidence="2 3">665A</strain>
    </source>
</reference>
<dbReference type="Pfam" id="PF20026">
    <property type="entry name" value="DUF6434"/>
    <property type="match status" value="1"/>
</dbReference>
<protein>
    <recommendedName>
        <fullName evidence="1">DUF6434 domain-containing protein</fullName>
    </recommendedName>
</protein>
<dbReference type="Proteomes" id="UP000664357">
    <property type="component" value="Unassembled WGS sequence"/>
</dbReference>
<dbReference type="EMBL" id="JAFREL020000003">
    <property type="protein sequence ID" value="MEO1772011.1"/>
    <property type="molecule type" value="Genomic_DNA"/>
</dbReference>
<gene>
    <name evidence="2" type="ORF">JZO67_003993</name>
</gene>
<feature type="domain" description="DUF6434" evidence="1">
    <location>
        <begin position="69"/>
        <end position="127"/>
    </location>
</feature>